<dbReference type="WBParaSite" id="Hba_05106">
    <property type="protein sequence ID" value="Hba_05106"/>
    <property type="gene ID" value="Hba_05106"/>
</dbReference>
<reference evidence="3" key="1">
    <citation type="submission" date="2016-11" db="UniProtKB">
        <authorList>
            <consortium name="WormBaseParasite"/>
        </authorList>
    </citation>
    <scope>IDENTIFICATION</scope>
</reference>
<keyword evidence="1" id="KW-0472">Membrane</keyword>
<keyword evidence="1" id="KW-0812">Transmembrane</keyword>
<evidence type="ECO:0000313" key="3">
    <source>
        <dbReference type="WBParaSite" id="Hba_05106"/>
    </source>
</evidence>
<keyword evidence="2" id="KW-1185">Reference proteome</keyword>
<sequence length="117" mass="12838">MSQQDWATFDSQANKENIPFPHISHLKPGVISGVIPDVSTLASLSEKDVLLPEIEVDVVTVTQSSVPSPSLSQGSNISEHSQGSCFLFYFNLYLFIINTNIILLQAFLDIGIFIKIA</sequence>
<keyword evidence="1" id="KW-1133">Transmembrane helix</keyword>
<protein>
    <submittedName>
        <fullName evidence="3">Ovule protein</fullName>
    </submittedName>
</protein>
<name>A0A1I7WJB7_HETBA</name>
<dbReference type="Proteomes" id="UP000095283">
    <property type="component" value="Unplaced"/>
</dbReference>
<organism evidence="2 3">
    <name type="scientific">Heterorhabditis bacteriophora</name>
    <name type="common">Entomopathogenic nematode worm</name>
    <dbReference type="NCBI Taxonomy" id="37862"/>
    <lineage>
        <taxon>Eukaryota</taxon>
        <taxon>Metazoa</taxon>
        <taxon>Ecdysozoa</taxon>
        <taxon>Nematoda</taxon>
        <taxon>Chromadorea</taxon>
        <taxon>Rhabditida</taxon>
        <taxon>Rhabditina</taxon>
        <taxon>Rhabditomorpha</taxon>
        <taxon>Strongyloidea</taxon>
        <taxon>Heterorhabditidae</taxon>
        <taxon>Heterorhabditis</taxon>
    </lineage>
</organism>
<evidence type="ECO:0000256" key="1">
    <source>
        <dbReference type="SAM" id="Phobius"/>
    </source>
</evidence>
<evidence type="ECO:0000313" key="2">
    <source>
        <dbReference type="Proteomes" id="UP000095283"/>
    </source>
</evidence>
<feature type="transmembrane region" description="Helical" evidence="1">
    <location>
        <begin position="86"/>
        <end position="108"/>
    </location>
</feature>
<proteinExistence type="predicted"/>
<accession>A0A1I7WJB7</accession>
<dbReference type="AlphaFoldDB" id="A0A1I7WJB7"/>